<dbReference type="GO" id="GO:0006508">
    <property type="term" value="P:proteolysis"/>
    <property type="evidence" value="ECO:0007669"/>
    <property type="project" value="UniProtKB-KW"/>
</dbReference>
<reference evidence="7" key="1">
    <citation type="submission" date="2018-01" db="EMBL/GenBank/DDBJ databases">
        <title>Rubneribacter badeniensis gen. nov., sp. nov., and Colonibacter rubneri, gen. nov., sp. nov., WGS of new members of the Eggerthellaceae.</title>
        <authorList>
            <person name="Danylec N."/>
            <person name="Stoll D.A."/>
            <person name="Doetsch A."/>
            <person name="Kulling S.E."/>
            <person name="Huch M."/>
        </authorList>
    </citation>
    <scope>NUCLEOTIDE SEQUENCE [LARGE SCALE GENOMIC DNA]</scope>
    <source>
        <strain evidence="7">ResAG-96</strain>
    </source>
</reference>
<dbReference type="AlphaFoldDB" id="A0A2K2U8U7"/>
<evidence type="ECO:0000256" key="2">
    <source>
        <dbReference type="ARBA" id="ARBA00022670"/>
    </source>
</evidence>
<dbReference type="SUPFAM" id="SSF54001">
    <property type="entry name" value="Cysteine proteinases"/>
    <property type="match status" value="1"/>
</dbReference>
<comment type="caution">
    <text evidence="6">The sequence shown here is derived from an EMBL/GenBank/DDBJ whole genome shotgun (WGS) entry which is preliminary data.</text>
</comment>
<accession>A0A2K2U8U7</accession>
<dbReference type="Gene3D" id="3.90.1720.10">
    <property type="entry name" value="endopeptidase domain like (from Nostoc punctiforme)"/>
    <property type="match status" value="1"/>
</dbReference>
<keyword evidence="7" id="KW-1185">Reference proteome</keyword>
<keyword evidence="4" id="KW-0788">Thiol protease</keyword>
<dbReference type="EMBL" id="PPEK01000038">
    <property type="protein sequence ID" value="PNV66689.1"/>
    <property type="molecule type" value="Genomic_DNA"/>
</dbReference>
<evidence type="ECO:0000256" key="1">
    <source>
        <dbReference type="ARBA" id="ARBA00007074"/>
    </source>
</evidence>
<dbReference type="PROSITE" id="PS51935">
    <property type="entry name" value="NLPC_P60"/>
    <property type="match status" value="1"/>
</dbReference>
<organism evidence="6 7">
    <name type="scientific">Enteroscipio rubneri</name>
    <dbReference type="NCBI Taxonomy" id="2070686"/>
    <lineage>
        <taxon>Bacteria</taxon>
        <taxon>Bacillati</taxon>
        <taxon>Actinomycetota</taxon>
        <taxon>Coriobacteriia</taxon>
        <taxon>Eggerthellales</taxon>
        <taxon>Eggerthellaceae</taxon>
        <taxon>Enteroscipio</taxon>
    </lineage>
</organism>
<proteinExistence type="inferred from homology"/>
<feature type="domain" description="NlpC/P60" evidence="5">
    <location>
        <begin position="1"/>
        <end position="104"/>
    </location>
</feature>
<feature type="non-terminal residue" evidence="6">
    <location>
        <position position="1"/>
    </location>
</feature>
<evidence type="ECO:0000313" key="6">
    <source>
        <dbReference type="EMBL" id="PNV66689.1"/>
    </source>
</evidence>
<dbReference type="Pfam" id="PF00877">
    <property type="entry name" value="NLPC_P60"/>
    <property type="match status" value="1"/>
</dbReference>
<evidence type="ECO:0000259" key="5">
    <source>
        <dbReference type="PROSITE" id="PS51935"/>
    </source>
</evidence>
<dbReference type="InterPro" id="IPR000064">
    <property type="entry name" value="NLP_P60_dom"/>
</dbReference>
<name>A0A2K2U8U7_9ACTN</name>
<dbReference type="RefSeq" id="WP_187143349.1">
    <property type="nucleotide sequence ID" value="NZ_CABMLE010000038.1"/>
</dbReference>
<evidence type="ECO:0000313" key="7">
    <source>
        <dbReference type="Proteomes" id="UP000236197"/>
    </source>
</evidence>
<keyword evidence="2" id="KW-0645">Protease</keyword>
<sequence>VGRAYSQLGKPYGYTDPSYGAGPSSYDCSGFVSFCLSGSYSRMGSTLTFMNWPQVSDPQPVDVAVNAGHCGIYIGGGQMIHAATYGVGVVQGPVQPGMIIVRPW</sequence>
<dbReference type="GO" id="GO:0008234">
    <property type="term" value="F:cysteine-type peptidase activity"/>
    <property type="evidence" value="ECO:0007669"/>
    <property type="project" value="UniProtKB-KW"/>
</dbReference>
<keyword evidence="3 6" id="KW-0378">Hydrolase</keyword>
<dbReference type="InterPro" id="IPR038765">
    <property type="entry name" value="Papain-like_cys_pep_sf"/>
</dbReference>
<gene>
    <name evidence="6" type="ORF">C2L71_11845</name>
</gene>
<evidence type="ECO:0000256" key="3">
    <source>
        <dbReference type="ARBA" id="ARBA00022801"/>
    </source>
</evidence>
<evidence type="ECO:0000256" key="4">
    <source>
        <dbReference type="ARBA" id="ARBA00022807"/>
    </source>
</evidence>
<protein>
    <submittedName>
        <fullName evidence="6">Hydrolase Nlp/P60</fullName>
    </submittedName>
</protein>
<comment type="similarity">
    <text evidence="1">Belongs to the peptidase C40 family.</text>
</comment>
<dbReference type="Proteomes" id="UP000236197">
    <property type="component" value="Unassembled WGS sequence"/>
</dbReference>